<dbReference type="EMBL" id="MDGK01000041">
    <property type="protein sequence ID" value="OIN07508.1"/>
    <property type="molecule type" value="Genomic_DNA"/>
</dbReference>
<evidence type="ECO:0000313" key="4">
    <source>
        <dbReference type="Proteomes" id="UP000181686"/>
    </source>
</evidence>
<feature type="domain" description="Dermonecrotic toxin N-terminal" evidence="1">
    <location>
        <begin position="552"/>
        <end position="808"/>
    </location>
</feature>
<gene>
    <name evidence="2" type="ORF">BFN10_16910</name>
    <name evidence="3" type="ORF">SAMN04490184_0148</name>
</gene>
<dbReference type="Proteomes" id="UP000181686">
    <property type="component" value="Unassembled WGS sequence"/>
</dbReference>
<accession>A0A1H0I8P8</accession>
<reference evidence="2 4" key="1">
    <citation type="submission" date="2016-08" db="EMBL/GenBank/DDBJ databases">
        <title>Draft genome sequence of the type strain of Pseudomonas extremorientalis LMG 19695T isolated from drinking water reservoir.</title>
        <authorList>
            <person name="Tambong J.T."/>
        </authorList>
    </citation>
    <scope>NUCLEOTIDE SEQUENCE [LARGE SCALE GENOMIC DNA]</scope>
    <source>
        <strain evidence="2 4">LMG 19695</strain>
    </source>
</reference>
<reference evidence="3 5" key="2">
    <citation type="submission" date="2016-10" db="EMBL/GenBank/DDBJ databases">
        <authorList>
            <person name="Varghese N."/>
            <person name="Submissions S."/>
        </authorList>
    </citation>
    <scope>NUCLEOTIDE SEQUENCE [LARGE SCALE GENOMIC DNA]</scope>
    <source>
        <strain evidence="3 5">BS2774</strain>
    </source>
</reference>
<dbReference type="Proteomes" id="UP000182654">
    <property type="component" value="Chromosome I"/>
</dbReference>
<evidence type="ECO:0000313" key="3">
    <source>
        <dbReference type="EMBL" id="SDO27650.1"/>
    </source>
</evidence>
<organism evidence="2 4">
    <name type="scientific">Pseudomonas extremorientalis</name>
    <dbReference type="NCBI Taxonomy" id="169669"/>
    <lineage>
        <taxon>Bacteria</taxon>
        <taxon>Pseudomonadati</taxon>
        <taxon>Pseudomonadota</taxon>
        <taxon>Gammaproteobacteria</taxon>
        <taxon>Pseudomonadales</taxon>
        <taxon>Pseudomonadaceae</taxon>
        <taxon>Pseudomonas</taxon>
    </lineage>
</organism>
<sequence>MAHVDPPYFFDEYLRPVSRKHPTDRERALGLTLKDVNWLSTVYGATHVGRYNRDAPMTVETLMLKRRGKRAVALAGAFMMSSSPEEKKTALYTPYAGIEVFNQRKDCLDEITRRLKDPTSYLDLIRFVPIEWRNQFNPGNPFTLSTATVEHAVFEDQQNTLRANQTQDLQWALKELQTLPTLPDLLEAVLDLVGAASPHFQGLKLKDTRVNSFVSSTPDIPGSTSHWVASATLAETLLQYYARHDWPAQRTRTFVNPRHDTSRFSAAQHQQDLQRWESLVQQASAIFSKLLSALLQTWWNAPISQNMSRLDLFTQIMSDKFRLDMLLKRQSQSDILSSDNAYRLLAVFLPDEAERNAWQKGLRIEKISIHAPYQHHVELAATLLISDEHAYLYTQSRGLQVLKDVDDLNDTLLSMLKAAGHQDELLNFLSLEERSIYLAMRGVQVSGRATQGSVFGGMLTDIQDKQLSNLEHALTQFRRSEGTVDLAALLDCSLDIRQMLDSRLLDLDASGRWSMHPVSSGNGRPSTVQAERAKLQLQALQTDENALLAARATHPTLRSLATKALNEEMNKRHLGLDASDVYVNTYPSEAQDREERLPQSSVNMVEHFIKRLANAAADIGSSPRIGFYDARRDGAALSLNNLNSHIFNAVITQTTAYFVKRDVRSLPGRFMKNHGDQMIASLLHGLRSEAELRRLNNTLGQTPYAMLDTVLRRDSMTRDKRHGLHGFLPDVFEVTVSINGDKPVHPLANCFVLTERGGLDPRLSGAVVLWTPQRGHEAFDSLTSLRNRLQQRLEHPGRRTALLQNLPISLRSPHQRYRLGPLQRIDEHFLLNRQKSHLVHHLDTLDYWLAMPLGPIQLQDCLDAEMGRVAPSNIGRAKAIANAMIQQQGLPAWLGMASPKDQLLHAELLEQYRLSAPDNQDYLHSLPLLEEQVAETLTALLNARFPHQALSPADILIPARLALNGHTQSLTEFALRHLPDLQPDNLTPHARGTTPLPAALNGEAIVQLVRQLDIGKIYRDLLTTHLTADTEDARKRRELFCQQLPWQVLLHAHEEKLAERLSTTAWGFIQQIFDMPDAVAREAVSGATAMIRPLELIATRGATPARVPGVYVIGARAGTSGPLVLYAPYAPLSVLKEYGDEEKLLDDISRPGPLQAWIISQLGDPEQATWRNLFEASTSQEKEKENISLASNPIKGNLLRLLFHDNALQLINMLSNQFTKEGKHLWEGVTSLVRKGIPMALQFIAGKLKFPLVVWRSFRLFEASAENLQEQHFGAGLRLFIQGVASMASLRQELDGVTAAETDTQPPKTWEGPVPATTLETLDITDPLRTRLRRFEDVTVALTDLSLDRQNHVYTQPINSRTYVPVAGRVYPVARSGTQWRVSLARELGPFVERNAQGLWVFDLSMREPRFGPTVSRIRDRVSTHLSERDAINIEAVGMPAIRGLDRDKGLSIDRALNVALYYTNTCQRNLAEFSLQRLTESTVGRFLSEMFGLLNFNPGQVEKIRNRVMEVMEEMTRQDLLTLDSNRFVTGTSRWPIDDEIAFVIPEDAERKIYLLDRFFNTGMDQYREHLTAPFDLEDHARAATLIHEISHLASNTEDIAYMDTIRPFVDLIHRGTAEGLRKHTSLSTLQSTALSALTPATMLFKSWDALEQRWEDFGKTGSTKLRDRVLHLTGARTLDEARQTFMSNADLRMDIILANADSVTFLITHLGRRLEPGA</sequence>
<evidence type="ECO:0000313" key="5">
    <source>
        <dbReference type="Proteomes" id="UP000182654"/>
    </source>
</evidence>
<proteinExistence type="predicted"/>
<name>A0A1H0I8P8_9PSED</name>
<dbReference type="InterPro" id="IPR024079">
    <property type="entry name" value="MetalloPept_cat_dom_sf"/>
</dbReference>
<protein>
    <recommendedName>
        <fullName evidence="1">Dermonecrotic toxin N-terminal domain-containing protein</fullName>
    </recommendedName>
</protein>
<dbReference type="GO" id="GO:0008237">
    <property type="term" value="F:metallopeptidase activity"/>
    <property type="evidence" value="ECO:0007669"/>
    <property type="project" value="InterPro"/>
</dbReference>
<dbReference type="InterPro" id="IPR046673">
    <property type="entry name" value="ToxA_N"/>
</dbReference>
<dbReference type="EMBL" id="LT629708">
    <property type="protein sequence ID" value="SDO27650.1"/>
    <property type="molecule type" value="Genomic_DNA"/>
</dbReference>
<dbReference type="Pfam" id="PF20178">
    <property type="entry name" value="ToxA_N"/>
    <property type="match status" value="2"/>
</dbReference>
<evidence type="ECO:0000313" key="2">
    <source>
        <dbReference type="EMBL" id="OIN07508.1"/>
    </source>
</evidence>
<keyword evidence="5" id="KW-1185">Reference proteome</keyword>
<evidence type="ECO:0000259" key="1">
    <source>
        <dbReference type="Pfam" id="PF20178"/>
    </source>
</evidence>
<feature type="domain" description="Dermonecrotic toxin N-terminal" evidence="1">
    <location>
        <begin position="963"/>
        <end position="1148"/>
    </location>
</feature>
<dbReference type="Gene3D" id="3.40.390.10">
    <property type="entry name" value="Collagenase (Catalytic Domain)"/>
    <property type="match status" value="1"/>
</dbReference>